<sequence length="105" mass="11298">MTESWALADPEAVLNTLGYRGTPSDLSLPCDAAQAEAHPNPKACLDAALRLVRGPRRSRGATLLPGIAQRQSLDALRQSDSYQGFERNLLAGLRDLRVVDGEGAR</sequence>
<accession>A0A6B0Y0K7</accession>
<dbReference type="EMBL" id="VXRY01000197">
    <property type="protein sequence ID" value="MXY33442.1"/>
    <property type="molecule type" value="Genomic_DNA"/>
</dbReference>
<proteinExistence type="predicted"/>
<dbReference type="AlphaFoldDB" id="A0A6B0Y0K7"/>
<gene>
    <name evidence="1" type="ORF">F4Y60_05005</name>
</gene>
<name>A0A6B0Y0K7_9RHOB</name>
<evidence type="ECO:0000313" key="1">
    <source>
        <dbReference type="EMBL" id="MXY33442.1"/>
    </source>
</evidence>
<comment type="caution">
    <text evidence="1">The sequence shown here is derived from an EMBL/GenBank/DDBJ whole genome shotgun (WGS) entry which is preliminary data.</text>
</comment>
<protein>
    <submittedName>
        <fullName evidence="1">Uncharacterized protein</fullName>
    </submittedName>
</protein>
<reference evidence="1" key="1">
    <citation type="submission" date="2019-09" db="EMBL/GenBank/DDBJ databases">
        <title>Characterisation of the sponge microbiome using genome-centric metagenomics.</title>
        <authorList>
            <person name="Engelberts J.P."/>
            <person name="Robbins S.J."/>
            <person name="De Goeij J.M."/>
            <person name="Aranda M."/>
            <person name="Bell S.C."/>
            <person name="Webster N.S."/>
        </authorList>
    </citation>
    <scope>NUCLEOTIDE SEQUENCE</scope>
    <source>
        <strain evidence="1">SB0664_bin_43</strain>
    </source>
</reference>
<organism evidence="1">
    <name type="scientific">Boseongicola sp. SB0664_bin_43</name>
    <dbReference type="NCBI Taxonomy" id="2604844"/>
    <lineage>
        <taxon>Bacteria</taxon>
        <taxon>Pseudomonadati</taxon>
        <taxon>Pseudomonadota</taxon>
        <taxon>Alphaproteobacteria</taxon>
        <taxon>Rhodobacterales</taxon>
        <taxon>Paracoccaceae</taxon>
        <taxon>Boseongicola</taxon>
    </lineage>
</organism>